<evidence type="ECO:0000313" key="10">
    <source>
        <dbReference type="Proteomes" id="UP000594262"/>
    </source>
</evidence>
<dbReference type="Gene3D" id="3.40.50.300">
    <property type="entry name" value="P-loop containing nucleotide triphosphate hydrolases"/>
    <property type="match status" value="2"/>
</dbReference>
<dbReference type="AlphaFoldDB" id="A0A7M5WV26"/>
<dbReference type="SMART" id="SM00487">
    <property type="entry name" value="DEXDc"/>
    <property type="match status" value="1"/>
</dbReference>
<sequence length="482" mass="55895">MLYRKYVYFSVKQNQNIENKQTQHYPVMFVLKPFTTTTWSKYVYCKHQIRRCLSFTDLSLDVSLVRKLRSFEIRTPTAIQEKCCELMLKGQNLVLNSETGSGKTLAYAVPIVQRIQERRRLKQQKPHPSVVVLLPSVELCYQVGDVFRSMLGVNVSLVTSDIPMRLKNTDVVVTTPHALSTYPYNVLNETETIIIDEADILIDKRIGKHGRKDPLFRLMNHMLDMENKTFDHDRQFIFVGATMPDSEVKKSRKAMTYIRHWVPDIQMVRGDEAHMMLSRLDMIYMDVDRGNKLKYFVKAVSQLGTENFKMLVFVDTVKTAQKLFQDLTRIDQHHGSTIEKDTFPEQLLLFQKRWTDSLLLLHRDVSRDDRLTSLDYFNKSRQCILITTDVSARGLDFQDVDVVLQFDFTKNVTDLIHRVGRTARMGKQGKVINFVTTEDQRLASLIQEYSASGESLDRLFSRRRGLGKALKRIDEASTEAAL</sequence>
<evidence type="ECO:0000256" key="4">
    <source>
        <dbReference type="ARBA" id="ARBA00022840"/>
    </source>
</evidence>
<accession>A0A7M5WV26</accession>
<evidence type="ECO:0000256" key="1">
    <source>
        <dbReference type="ARBA" id="ARBA00022741"/>
    </source>
</evidence>
<dbReference type="InterPro" id="IPR001650">
    <property type="entry name" value="Helicase_C-like"/>
</dbReference>
<dbReference type="Pfam" id="PF00271">
    <property type="entry name" value="Helicase_C"/>
    <property type="match status" value="1"/>
</dbReference>
<keyword evidence="1 6" id="KW-0547">Nucleotide-binding</keyword>
<keyword evidence="3 6" id="KW-0347">Helicase</keyword>
<dbReference type="GO" id="GO:0016787">
    <property type="term" value="F:hydrolase activity"/>
    <property type="evidence" value="ECO:0007669"/>
    <property type="project" value="UniProtKB-KW"/>
</dbReference>
<evidence type="ECO:0000256" key="3">
    <source>
        <dbReference type="ARBA" id="ARBA00022806"/>
    </source>
</evidence>
<evidence type="ECO:0000256" key="2">
    <source>
        <dbReference type="ARBA" id="ARBA00022801"/>
    </source>
</evidence>
<comment type="domain">
    <text evidence="6">The Q motif is unique to and characteristic of the DEAD box family of RNA helicases and controls ATP binding and hydrolysis.</text>
</comment>
<dbReference type="GO" id="GO:0005524">
    <property type="term" value="F:ATP binding"/>
    <property type="evidence" value="ECO:0007669"/>
    <property type="project" value="UniProtKB-UniRule"/>
</dbReference>
<dbReference type="PROSITE" id="PS51192">
    <property type="entry name" value="HELICASE_ATP_BIND_1"/>
    <property type="match status" value="1"/>
</dbReference>
<feature type="domain" description="Helicase ATP-binding" evidence="7">
    <location>
        <begin position="84"/>
        <end position="261"/>
    </location>
</feature>
<dbReference type="SMART" id="SM00490">
    <property type="entry name" value="HELICc"/>
    <property type="match status" value="1"/>
</dbReference>
<dbReference type="PROSITE" id="PS51194">
    <property type="entry name" value="HELICASE_CTER"/>
    <property type="match status" value="1"/>
</dbReference>
<protein>
    <recommendedName>
        <fullName evidence="6">ATP-dependent RNA helicase</fullName>
        <ecNumber evidence="6">3.6.4.13</ecNumber>
    </recommendedName>
</protein>
<organism evidence="9 10">
    <name type="scientific">Clytia hemisphaerica</name>
    <dbReference type="NCBI Taxonomy" id="252671"/>
    <lineage>
        <taxon>Eukaryota</taxon>
        <taxon>Metazoa</taxon>
        <taxon>Cnidaria</taxon>
        <taxon>Hydrozoa</taxon>
        <taxon>Hydroidolina</taxon>
        <taxon>Leptothecata</taxon>
        <taxon>Obeliida</taxon>
        <taxon>Clytiidae</taxon>
        <taxon>Clytia</taxon>
    </lineage>
</organism>
<dbReference type="GO" id="GO:0003724">
    <property type="term" value="F:RNA helicase activity"/>
    <property type="evidence" value="ECO:0007669"/>
    <property type="project" value="UniProtKB-EC"/>
</dbReference>
<dbReference type="CDD" id="cd00268">
    <property type="entry name" value="DEADc"/>
    <property type="match status" value="1"/>
</dbReference>
<dbReference type="OrthoDB" id="10256233at2759"/>
<dbReference type="Pfam" id="PF00270">
    <property type="entry name" value="DEAD"/>
    <property type="match status" value="1"/>
</dbReference>
<dbReference type="InterPro" id="IPR011545">
    <property type="entry name" value="DEAD/DEAH_box_helicase_dom"/>
</dbReference>
<evidence type="ECO:0000259" key="8">
    <source>
        <dbReference type="PROSITE" id="PS51194"/>
    </source>
</evidence>
<dbReference type="Proteomes" id="UP000594262">
    <property type="component" value="Unplaced"/>
</dbReference>
<comment type="catalytic activity">
    <reaction evidence="6">
        <text>ATP + H2O = ADP + phosphate + H(+)</text>
        <dbReference type="Rhea" id="RHEA:13065"/>
        <dbReference type="ChEBI" id="CHEBI:15377"/>
        <dbReference type="ChEBI" id="CHEBI:15378"/>
        <dbReference type="ChEBI" id="CHEBI:30616"/>
        <dbReference type="ChEBI" id="CHEBI:43474"/>
        <dbReference type="ChEBI" id="CHEBI:456216"/>
        <dbReference type="EC" id="3.6.4.13"/>
    </reaction>
</comment>
<dbReference type="InterPro" id="IPR027417">
    <property type="entry name" value="P-loop_NTPase"/>
</dbReference>
<dbReference type="EnsemblMetazoa" id="CLYHEMT013521.1">
    <property type="protein sequence ID" value="CLYHEMP013521.1"/>
    <property type="gene ID" value="CLYHEMG013521"/>
</dbReference>
<dbReference type="CDD" id="cd18787">
    <property type="entry name" value="SF2_C_DEAD"/>
    <property type="match status" value="1"/>
</dbReference>
<evidence type="ECO:0000256" key="5">
    <source>
        <dbReference type="ARBA" id="ARBA00022884"/>
    </source>
</evidence>
<keyword evidence="5 6" id="KW-0694">RNA-binding</keyword>
<feature type="domain" description="Helicase C-terminal" evidence="8">
    <location>
        <begin position="295"/>
        <end position="467"/>
    </location>
</feature>
<dbReference type="GO" id="GO:0003723">
    <property type="term" value="F:RNA binding"/>
    <property type="evidence" value="ECO:0007669"/>
    <property type="project" value="UniProtKB-UniRule"/>
</dbReference>
<evidence type="ECO:0000259" key="7">
    <source>
        <dbReference type="PROSITE" id="PS51192"/>
    </source>
</evidence>
<evidence type="ECO:0000256" key="6">
    <source>
        <dbReference type="RuleBase" id="RU365068"/>
    </source>
</evidence>
<proteinExistence type="inferred from homology"/>
<keyword evidence="10" id="KW-1185">Reference proteome</keyword>
<dbReference type="PANTHER" id="PTHR24031">
    <property type="entry name" value="RNA HELICASE"/>
    <property type="match status" value="1"/>
</dbReference>
<reference evidence="9" key="1">
    <citation type="submission" date="2021-01" db="UniProtKB">
        <authorList>
            <consortium name="EnsemblMetazoa"/>
        </authorList>
    </citation>
    <scope>IDENTIFICATION</scope>
</reference>
<keyword evidence="2 6" id="KW-0378">Hydrolase</keyword>
<evidence type="ECO:0000313" key="9">
    <source>
        <dbReference type="EnsemblMetazoa" id="CLYHEMP013521.1"/>
    </source>
</evidence>
<dbReference type="EC" id="3.6.4.13" evidence="6"/>
<dbReference type="SUPFAM" id="SSF52540">
    <property type="entry name" value="P-loop containing nucleoside triphosphate hydrolases"/>
    <property type="match status" value="1"/>
</dbReference>
<comment type="similarity">
    <text evidence="6">Belongs to the DEAD box helicase family.</text>
</comment>
<dbReference type="InterPro" id="IPR014001">
    <property type="entry name" value="Helicase_ATP-bd"/>
</dbReference>
<name>A0A7M5WV26_9CNID</name>
<dbReference type="InterPro" id="IPR044742">
    <property type="entry name" value="DEAD/DEAH_RhlB"/>
</dbReference>
<keyword evidence="4 6" id="KW-0067">ATP-binding</keyword>
<comment type="function">
    <text evidence="6">RNA helicase.</text>
</comment>